<dbReference type="PANTHER" id="PTHR33603">
    <property type="entry name" value="METHYLTRANSFERASE"/>
    <property type="match status" value="1"/>
</dbReference>
<evidence type="ECO:0000313" key="7">
    <source>
        <dbReference type="Proteomes" id="UP000273143"/>
    </source>
</evidence>
<evidence type="ECO:0000256" key="2">
    <source>
        <dbReference type="ARBA" id="ARBA00022679"/>
    </source>
</evidence>
<dbReference type="GO" id="GO:0005737">
    <property type="term" value="C:cytoplasm"/>
    <property type="evidence" value="ECO:0007669"/>
    <property type="project" value="UniProtKB-SubCell"/>
</dbReference>
<protein>
    <recommendedName>
        <fullName evidence="5">Ribosomal RNA large subunit methyltransferase H</fullName>
        <ecNumber evidence="5">2.1.1.177</ecNumber>
    </recommendedName>
    <alternativeName>
        <fullName evidence="5">23S rRNA (pseudouridine1915-N3)-methyltransferase</fullName>
    </alternativeName>
    <alternativeName>
        <fullName evidence="5">23S rRNA m3Psi1915 methyltransferase</fullName>
    </alternativeName>
    <alternativeName>
        <fullName evidence="5">rRNA (pseudouridine-N3-)-methyltransferase RlmH</fullName>
    </alternativeName>
</protein>
<accession>A0A3S9XFQ3</accession>
<evidence type="ECO:0000313" key="6">
    <source>
        <dbReference type="EMBL" id="AZS51261.1"/>
    </source>
</evidence>
<proteinExistence type="inferred from homology"/>
<dbReference type="RefSeq" id="WP_127164032.1">
    <property type="nucleotide sequence ID" value="NZ_CP029822.1"/>
</dbReference>
<dbReference type="SUPFAM" id="SSF75217">
    <property type="entry name" value="alpha/beta knot"/>
    <property type="match status" value="1"/>
</dbReference>
<sequence length="155" mass="17759">MRIRLITVGNKMPRWIEEGWQEYYKRLPKEVPVELIEIPLTTRSKNADIKRFIQQEGLAMLSKVQTADRVITLEVTGKAWNTEQLAEKMAQWQLAGQDINLMVGGPEGLAPDVCQRSDEKWSLSALTLPHPLVRVILIEQLYRASTILSGHPYHK</sequence>
<evidence type="ECO:0000256" key="4">
    <source>
        <dbReference type="ARBA" id="ARBA00038303"/>
    </source>
</evidence>
<keyword evidence="7" id="KW-1185">Reference proteome</keyword>
<dbReference type="InterPro" id="IPR029026">
    <property type="entry name" value="tRNA_m1G_MTases_N"/>
</dbReference>
<dbReference type="Gene3D" id="3.40.1280.10">
    <property type="match status" value="1"/>
</dbReference>
<evidence type="ECO:0000256" key="5">
    <source>
        <dbReference type="HAMAP-Rule" id="MF_00658"/>
    </source>
</evidence>
<dbReference type="PIRSF" id="PIRSF004505">
    <property type="entry name" value="MT_bac"/>
    <property type="match status" value="1"/>
</dbReference>
<comment type="similarity">
    <text evidence="4 5">Belongs to the RNA methyltransferase RlmH family.</text>
</comment>
<evidence type="ECO:0000256" key="1">
    <source>
        <dbReference type="ARBA" id="ARBA00022603"/>
    </source>
</evidence>
<gene>
    <name evidence="5 6" type="primary">rlmH</name>
    <name evidence="6" type="ORF">DM558_10980</name>
</gene>
<comment type="subcellular location">
    <subcellularLocation>
        <location evidence="5">Cytoplasm</location>
    </subcellularLocation>
</comment>
<dbReference type="PANTHER" id="PTHR33603:SF1">
    <property type="entry name" value="RIBOSOMAL RNA LARGE SUBUNIT METHYLTRANSFERASE H"/>
    <property type="match status" value="1"/>
</dbReference>
<keyword evidence="2 5" id="KW-0808">Transferase</keyword>
<name>A0A3S9XFQ3_9GAMM</name>
<dbReference type="Proteomes" id="UP000273143">
    <property type="component" value="Chromosome"/>
</dbReference>
<organism evidence="6 7">
    <name type="scientific">Entomomonas moraniae</name>
    <dbReference type="NCBI Taxonomy" id="2213226"/>
    <lineage>
        <taxon>Bacteria</taxon>
        <taxon>Pseudomonadati</taxon>
        <taxon>Pseudomonadota</taxon>
        <taxon>Gammaproteobacteria</taxon>
        <taxon>Pseudomonadales</taxon>
        <taxon>Pseudomonadaceae</taxon>
        <taxon>Entomomonas</taxon>
    </lineage>
</organism>
<keyword evidence="5" id="KW-0698">rRNA processing</keyword>
<comment type="function">
    <text evidence="5">Specifically methylates the pseudouridine at position 1915 (m3Psi1915) in 23S rRNA.</text>
</comment>
<dbReference type="InterPro" id="IPR029028">
    <property type="entry name" value="Alpha/beta_knot_MTases"/>
</dbReference>
<dbReference type="AlphaFoldDB" id="A0A3S9XFQ3"/>
<feature type="binding site" evidence="5">
    <location>
        <position position="73"/>
    </location>
    <ligand>
        <name>S-adenosyl-L-methionine</name>
        <dbReference type="ChEBI" id="CHEBI:59789"/>
    </ligand>
</feature>
<keyword evidence="1 5" id="KW-0489">Methyltransferase</keyword>
<comment type="catalytic activity">
    <reaction evidence="5">
        <text>pseudouridine(1915) in 23S rRNA + S-adenosyl-L-methionine = N(3)-methylpseudouridine(1915) in 23S rRNA + S-adenosyl-L-homocysteine + H(+)</text>
        <dbReference type="Rhea" id="RHEA:42752"/>
        <dbReference type="Rhea" id="RHEA-COMP:10221"/>
        <dbReference type="Rhea" id="RHEA-COMP:10222"/>
        <dbReference type="ChEBI" id="CHEBI:15378"/>
        <dbReference type="ChEBI" id="CHEBI:57856"/>
        <dbReference type="ChEBI" id="CHEBI:59789"/>
        <dbReference type="ChEBI" id="CHEBI:65314"/>
        <dbReference type="ChEBI" id="CHEBI:74486"/>
        <dbReference type="EC" id="2.1.1.177"/>
    </reaction>
</comment>
<dbReference type="EC" id="2.1.1.177" evidence="5"/>
<dbReference type="HAMAP" id="MF_00658">
    <property type="entry name" value="23SrRNA_methyltr_H"/>
    <property type="match status" value="1"/>
</dbReference>
<dbReference type="GO" id="GO:0070038">
    <property type="term" value="F:rRNA (pseudouridine-N3-)-methyltransferase activity"/>
    <property type="evidence" value="ECO:0007669"/>
    <property type="project" value="UniProtKB-UniRule"/>
</dbReference>
<dbReference type="Pfam" id="PF02590">
    <property type="entry name" value="SPOUT_MTase"/>
    <property type="match status" value="1"/>
</dbReference>
<dbReference type="InterPro" id="IPR003742">
    <property type="entry name" value="RlmH-like"/>
</dbReference>
<feature type="binding site" evidence="5">
    <location>
        <begin position="123"/>
        <end position="128"/>
    </location>
    <ligand>
        <name>S-adenosyl-L-methionine</name>
        <dbReference type="ChEBI" id="CHEBI:59789"/>
    </ligand>
</feature>
<keyword evidence="3 5" id="KW-0949">S-adenosyl-L-methionine</keyword>
<dbReference type="CDD" id="cd18081">
    <property type="entry name" value="RlmH-like"/>
    <property type="match status" value="1"/>
</dbReference>
<dbReference type="NCBIfam" id="NF000986">
    <property type="entry name" value="PRK00103.1-4"/>
    <property type="match status" value="1"/>
</dbReference>
<dbReference type="NCBIfam" id="TIGR00246">
    <property type="entry name" value="tRNA_RlmH_YbeA"/>
    <property type="match status" value="1"/>
</dbReference>
<keyword evidence="5" id="KW-0963">Cytoplasm</keyword>
<dbReference type="EMBL" id="CP029822">
    <property type="protein sequence ID" value="AZS51261.1"/>
    <property type="molecule type" value="Genomic_DNA"/>
</dbReference>
<evidence type="ECO:0000256" key="3">
    <source>
        <dbReference type="ARBA" id="ARBA00022691"/>
    </source>
</evidence>
<reference evidence="7" key="1">
    <citation type="submission" date="2018-06" db="EMBL/GenBank/DDBJ databases">
        <title>Complete genome of Pseudomonas insecticola strain QZS01.</title>
        <authorList>
            <person name="Wang J."/>
            <person name="Su Q."/>
        </authorList>
    </citation>
    <scope>NUCLEOTIDE SEQUENCE [LARGE SCALE GENOMIC DNA]</scope>
    <source>
        <strain evidence="7">QZS01</strain>
    </source>
</reference>
<dbReference type="KEGG" id="emo:DM558_10980"/>
<comment type="subunit">
    <text evidence="5">Homodimer.</text>
</comment>
<feature type="binding site" evidence="5">
    <location>
        <position position="104"/>
    </location>
    <ligand>
        <name>S-adenosyl-L-methionine</name>
        <dbReference type="ChEBI" id="CHEBI:59789"/>
    </ligand>
</feature>